<keyword evidence="6 11" id="KW-0812">Transmembrane</keyword>
<keyword evidence="5" id="KW-0997">Cell inner membrane</keyword>
<evidence type="ECO:0000256" key="5">
    <source>
        <dbReference type="ARBA" id="ARBA00022519"/>
    </source>
</evidence>
<dbReference type="GO" id="GO:0005886">
    <property type="term" value="C:plasma membrane"/>
    <property type="evidence" value="ECO:0007669"/>
    <property type="project" value="UniProtKB-SubCell"/>
</dbReference>
<gene>
    <name evidence="12" type="ORF">SAMN05421828_10453</name>
</gene>
<organism evidence="12 13">
    <name type="scientific">Acidiphilium rubrum</name>
    <dbReference type="NCBI Taxonomy" id="526"/>
    <lineage>
        <taxon>Bacteria</taxon>
        <taxon>Pseudomonadati</taxon>
        <taxon>Pseudomonadota</taxon>
        <taxon>Alphaproteobacteria</taxon>
        <taxon>Acetobacterales</taxon>
        <taxon>Acidocellaceae</taxon>
        <taxon>Acidiphilium</taxon>
    </lineage>
</organism>
<proteinExistence type="predicted"/>
<dbReference type="InterPro" id="IPR001851">
    <property type="entry name" value="ABC_transp_permease"/>
</dbReference>
<sequence length="338" mass="35178">MNRFLPREAWDRTLAIILLVLLLAFCTLIPGFYAGFGGTLAITEQFLPFGFVAIGLAVVILTGGIDLSVGAIASLSAVIMAILTKSAGLDIWLASLIALIIGAGLGWLNGIVITRLRIEPLIATLATSFIYSSVATALAGASPPYGFGKPFAVLGSGTIEGILPVQLLMFIVIAVGFSILITRTGFGRRIIMVGYNRDAAHYAGVAVPDLLRKVYGISGFMAAFAGIVLASYYDAVRPDMGNILLLTAITMVVLGGVSIFGGEGGILGVALGVLILGVLRQGMLIAGFSDMVTTMLTGGILLVSIAAKNLLSDRGFGYGALLLRLINSRKQEAAPPNT</sequence>
<comment type="caution">
    <text evidence="12">The sequence shown here is derived from an EMBL/GenBank/DDBJ whole genome shotgun (WGS) entry which is preliminary data.</text>
</comment>
<feature type="transmembrane region" description="Helical" evidence="11">
    <location>
        <begin position="245"/>
        <end position="276"/>
    </location>
</feature>
<accession>A0A8G2CIW4</accession>
<comment type="subcellular location">
    <subcellularLocation>
        <location evidence="1">Cell membrane</location>
        <topology evidence="1">Multi-pass membrane protein</topology>
    </subcellularLocation>
</comment>
<dbReference type="Proteomes" id="UP000186308">
    <property type="component" value="Unassembled WGS sequence"/>
</dbReference>
<dbReference type="RefSeq" id="WP_051657109.1">
    <property type="nucleotide sequence ID" value="NZ_FTNE01000004.1"/>
</dbReference>
<dbReference type="EMBL" id="FTNE01000004">
    <property type="protein sequence ID" value="SIQ38148.1"/>
    <property type="molecule type" value="Genomic_DNA"/>
</dbReference>
<feature type="transmembrane region" description="Helical" evidence="11">
    <location>
        <begin position="46"/>
        <end position="79"/>
    </location>
</feature>
<evidence type="ECO:0000256" key="9">
    <source>
        <dbReference type="ARBA" id="ARBA00025439"/>
    </source>
</evidence>
<evidence type="ECO:0000256" key="2">
    <source>
        <dbReference type="ARBA" id="ARBA00011262"/>
    </source>
</evidence>
<feature type="transmembrane region" description="Helical" evidence="11">
    <location>
        <begin position="12"/>
        <end position="34"/>
    </location>
</feature>
<name>A0A8G2CIW4_ACIRU</name>
<dbReference type="PANTHER" id="PTHR32196">
    <property type="entry name" value="ABC TRANSPORTER PERMEASE PROTEIN YPHD-RELATED-RELATED"/>
    <property type="match status" value="1"/>
</dbReference>
<dbReference type="AlphaFoldDB" id="A0A8G2CIW4"/>
<dbReference type="OrthoDB" id="7351039at2"/>
<keyword evidence="3" id="KW-0813">Transport</keyword>
<evidence type="ECO:0000313" key="12">
    <source>
        <dbReference type="EMBL" id="SIQ38148.1"/>
    </source>
</evidence>
<dbReference type="PANTHER" id="PTHR32196:SF71">
    <property type="entry name" value="AUTOINDUCER 2 IMPORT SYSTEM PERMEASE PROTEIN LSRD"/>
    <property type="match status" value="1"/>
</dbReference>
<evidence type="ECO:0000256" key="8">
    <source>
        <dbReference type="ARBA" id="ARBA00023136"/>
    </source>
</evidence>
<feature type="transmembrane region" description="Helical" evidence="11">
    <location>
        <begin position="161"/>
        <end position="182"/>
    </location>
</feature>
<protein>
    <recommendedName>
        <fullName evidence="10">Autoinducer 2 import system permease protein LsrD</fullName>
    </recommendedName>
</protein>
<reference evidence="12 13" key="1">
    <citation type="submission" date="2017-01" db="EMBL/GenBank/DDBJ databases">
        <authorList>
            <person name="Varghese N."/>
            <person name="Submissions S."/>
        </authorList>
    </citation>
    <scope>NUCLEOTIDE SEQUENCE [LARGE SCALE GENOMIC DNA]</scope>
    <source>
        <strain evidence="12 13">ATCC 35905</strain>
    </source>
</reference>
<feature type="transmembrane region" description="Helical" evidence="11">
    <location>
        <begin position="214"/>
        <end position="233"/>
    </location>
</feature>
<dbReference type="Pfam" id="PF02653">
    <property type="entry name" value="BPD_transp_2"/>
    <property type="match status" value="1"/>
</dbReference>
<evidence type="ECO:0000256" key="10">
    <source>
        <dbReference type="ARBA" id="ARBA00039381"/>
    </source>
</evidence>
<feature type="transmembrane region" description="Helical" evidence="11">
    <location>
        <begin position="91"/>
        <end position="109"/>
    </location>
</feature>
<feature type="transmembrane region" description="Helical" evidence="11">
    <location>
        <begin position="283"/>
        <end position="307"/>
    </location>
</feature>
<keyword evidence="7 11" id="KW-1133">Transmembrane helix</keyword>
<evidence type="ECO:0000256" key="6">
    <source>
        <dbReference type="ARBA" id="ARBA00022692"/>
    </source>
</evidence>
<evidence type="ECO:0000256" key="11">
    <source>
        <dbReference type="SAM" id="Phobius"/>
    </source>
</evidence>
<comment type="subunit">
    <text evidence="2">The complex is composed of two ATP-binding proteins (LsrA), two transmembrane proteins (LsrC and LsrD) and a solute-binding protein (LsrB).</text>
</comment>
<evidence type="ECO:0000313" key="13">
    <source>
        <dbReference type="Proteomes" id="UP000186308"/>
    </source>
</evidence>
<dbReference type="GO" id="GO:0022857">
    <property type="term" value="F:transmembrane transporter activity"/>
    <property type="evidence" value="ECO:0007669"/>
    <property type="project" value="InterPro"/>
</dbReference>
<evidence type="ECO:0000256" key="7">
    <source>
        <dbReference type="ARBA" id="ARBA00022989"/>
    </source>
</evidence>
<evidence type="ECO:0000256" key="4">
    <source>
        <dbReference type="ARBA" id="ARBA00022475"/>
    </source>
</evidence>
<keyword evidence="13" id="KW-1185">Reference proteome</keyword>
<dbReference type="CDD" id="cd06579">
    <property type="entry name" value="TM_PBP1_transp_AraH_like"/>
    <property type="match status" value="1"/>
</dbReference>
<evidence type="ECO:0000256" key="3">
    <source>
        <dbReference type="ARBA" id="ARBA00022448"/>
    </source>
</evidence>
<comment type="function">
    <text evidence="9">Part of the ABC transporter complex LsrABCD involved in autoinducer 2 (AI-2) import. Probably responsible for the translocation of the substrate across the membrane.</text>
</comment>
<evidence type="ECO:0000256" key="1">
    <source>
        <dbReference type="ARBA" id="ARBA00004651"/>
    </source>
</evidence>
<feature type="transmembrane region" description="Helical" evidence="11">
    <location>
        <begin position="121"/>
        <end position="141"/>
    </location>
</feature>
<keyword evidence="4" id="KW-1003">Cell membrane</keyword>
<keyword evidence="8 11" id="KW-0472">Membrane</keyword>